<protein>
    <recommendedName>
        <fullName evidence="1">DNA-directed primase/polymerase protein</fullName>
        <ecNumber evidence="3">2.7.7.102</ecNumber>
    </recommendedName>
</protein>
<dbReference type="PANTHER" id="PTHR31399:SF0">
    <property type="entry name" value="DNA-DIRECTED PRIMASE_POLYMERASE PROTEIN"/>
    <property type="match status" value="1"/>
</dbReference>
<dbReference type="SUPFAM" id="SSF52540">
    <property type="entry name" value="P-loop containing nucleoside triphosphate hydrolases"/>
    <property type="match status" value="1"/>
</dbReference>
<evidence type="ECO:0000256" key="3">
    <source>
        <dbReference type="ARBA" id="ARBA00044768"/>
    </source>
</evidence>
<dbReference type="AlphaFoldDB" id="A0A9P6JXE3"/>
<accession>A0A9P6JXE3</accession>
<comment type="caution">
    <text evidence="6">The sequence shown here is derived from an EMBL/GenBank/DDBJ whole genome shotgun (WGS) entry which is preliminary data.</text>
</comment>
<dbReference type="GO" id="GO:0005759">
    <property type="term" value="C:mitochondrial matrix"/>
    <property type="evidence" value="ECO:0007669"/>
    <property type="project" value="TreeGrafter"/>
</dbReference>
<evidence type="ECO:0000256" key="4">
    <source>
        <dbReference type="ARBA" id="ARBA00047303"/>
    </source>
</evidence>
<dbReference type="InterPro" id="IPR027417">
    <property type="entry name" value="P-loop_NTPase"/>
</dbReference>
<dbReference type="InterPro" id="IPR003450">
    <property type="entry name" value="Replication_origin-bd"/>
</dbReference>
<sequence>MNHKFESTYFKTDKTTQAQGPQARSYEWGDKNSHQFFVAFDTGPAYFEYSSYKDPARFLEAYASVPDADRCFFEQIREGHACNEYYDIEWTLGQVADKSDILRLEQQMFTAFLNARNQYAPDYPLDTAHCRVLSASKNKKISLHIIIPTYMFENNNRHMKAFVLSFKDTWSSASDEDSALLDHIDTTVYTMNRVMRILGSCKFKDLDRPLMRAQWHEPSMVAEDKEFLITNIGPDSVQPLVDTVKAKFMQTPQATQFEMHCKTARCSSGWNARQRDTIISQTPHEPLHADTVYNARYVKHLMLGRGRFDTAKQPSLIIRCDTGGGKTRYTEALVKANNGCKFVAVSCRRTQGSTQQARLENFNSYQDVPGVIACNKIAIQAESLYRLDMKFYAENTIVILDELSSLIKQMCSDKTMGNKHGLNLLFFEMLIRTASRVICLDADVTDAEVDIMKSLRSDFHVTNNTFQQQKDDTVVLFDSLDMLVIKVQELLKDRKRIWISTTMSAERAEALHNTLTAAGRNGMCITKDTQECEKQDASKNINDIMTDLDYFIHTPTISVGVDYNIIDHVDYVVGIFSTHSEVDVETCIQMMRRVRHNKEKTYLIHADATTNKKLPATAQEVKGWLCNQLKHITGEIKGTPLLRLIFNDEKELKVPDYLYHRMYCHVTAMKNLSINNFRLRLIEKMTRAGCVVIGEEGRPPKNHPVITSLRQEEEAIASAACQQIADADPVDEDEIRTLLERKDCDLSAAQKASIQKYKLMRVFDVKSHNTVTADWVKTYDNKHEKDVYTNLVALSARTGPSLKACLDKVQLDENILLDYSLRDATSAKAHSKLERSQFVKLECAVDILTACGFNATFATNEVSTEDLKERINMIWRDLENKMSHICNGLKKPRPTHNNWTFENKLKFLCTVLNEVLGVKIISANKRRTRYHLKHFSATATAENSPLRAHALL</sequence>
<dbReference type="GO" id="GO:0005634">
    <property type="term" value="C:nucleus"/>
    <property type="evidence" value="ECO:0007669"/>
    <property type="project" value="TreeGrafter"/>
</dbReference>
<name>A0A9P6JXE3_9FUNG</name>
<keyword evidence="7" id="KW-1185">Reference proteome</keyword>
<proteinExistence type="predicted"/>
<reference evidence="6" key="1">
    <citation type="journal article" date="2020" name="Fungal Divers.">
        <title>Resolving the Mortierellaceae phylogeny through synthesis of multi-gene phylogenetics and phylogenomics.</title>
        <authorList>
            <person name="Vandepol N."/>
            <person name="Liber J."/>
            <person name="Desiro A."/>
            <person name="Na H."/>
            <person name="Kennedy M."/>
            <person name="Barry K."/>
            <person name="Grigoriev I.V."/>
            <person name="Miller A.N."/>
            <person name="O'Donnell K."/>
            <person name="Stajich J.E."/>
            <person name="Bonito G."/>
        </authorList>
    </citation>
    <scope>NUCLEOTIDE SEQUENCE</scope>
    <source>
        <strain evidence="6">NRRL 2591</strain>
    </source>
</reference>
<organism evidence="6 7">
    <name type="scientific">Mortierella hygrophila</name>
    <dbReference type="NCBI Taxonomy" id="979708"/>
    <lineage>
        <taxon>Eukaryota</taxon>
        <taxon>Fungi</taxon>
        <taxon>Fungi incertae sedis</taxon>
        <taxon>Mucoromycota</taxon>
        <taxon>Mortierellomycotina</taxon>
        <taxon>Mortierellomycetes</taxon>
        <taxon>Mortierellales</taxon>
        <taxon>Mortierellaceae</taxon>
        <taxon>Mortierella</taxon>
    </lineage>
</organism>
<feature type="domain" description="Replication origin-binding protein" evidence="5">
    <location>
        <begin position="311"/>
        <end position="466"/>
    </location>
</feature>
<dbReference type="EC" id="2.7.7.102" evidence="3"/>
<dbReference type="GO" id="GO:0005524">
    <property type="term" value="F:ATP binding"/>
    <property type="evidence" value="ECO:0007669"/>
    <property type="project" value="InterPro"/>
</dbReference>
<dbReference type="GO" id="GO:0003887">
    <property type="term" value="F:DNA-directed DNA polymerase activity"/>
    <property type="evidence" value="ECO:0007669"/>
    <property type="project" value="UniProtKB-EC"/>
</dbReference>
<evidence type="ECO:0000256" key="1">
    <source>
        <dbReference type="ARBA" id="ARBA00026139"/>
    </source>
</evidence>
<dbReference type="Proteomes" id="UP000723463">
    <property type="component" value="Unassembled WGS sequence"/>
</dbReference>
<evidence type="ECO:0000313" key="7">
    <source>
        <dbReference type="Proteomes" id="UP000723463"/>
    </source>
</evidence>
<comment type="catalytic activity">
    <reaction evidence="4">
        <text>DNA(n) + a 2'-deoxyribonucleoside 5'-triphosphate = DNA(n+1) + diphosphate</text>
        <dbReference type="Rhea" id="RHEA:22508"/>
        <dbReference type="Rhea" id="RHEA-COMP:17339"/>
        <dbReference type="Rhea" id="RHEA-COMP:17340"/>
        <dbReference type="ChEBI" id="CHEBI:33019"/>
        <dbReference type="ChEBI" id="CHEBI:61560"/>
        <dbReference type="ChEBI" id="CHEBI:173112"/>
        <dbReference type="EC" id="2.7.7.7"/>
    </reaction>
    <physiologicalReaction direction="left-to-right" evidence="4">
        <dbReference type="Rhea" id="RHEA:22509"/>
    </physiologicalReaction>
</comment>
<dbReference type="GO" id="GO:0042276">
    <property type="term" value="P:error-prone translesion synthesis"/>
    <property type="evidence" value="ECO:0007669"/>
    <property type="project" value="InterPro"/>
</dbReference>
<gene>
    <name evidence="6" type="ORF">EC957_010258</name>
</gene>
<evidence type="ECO:0000256" key="2">
    <source>
        <dbReference type="ARBA" id="ARBA00044677"/>
    </source>
</evidence>
<dbReference type="GO" id="GO:0009411">
    <property type="term" value="P:response to UV"/>
    <property type="evidence" value="ECO:0007669"/>
    <property type="project" value="TreeGrafter"/>
</dbReference>
<evidence type="ECO:0000259" key="5">
    <source>
        <dbReference type="Pfam" id="PF02399"/>
    </source>
</evidence>
<dbReference type="EMBL" id="JAAAXW010000614">
    <property type="protein sequence ID" value="KAF9536637.1"/>
    <property type="molecule type" value="Genomic_DNA"/>
</dbReference>
<dbReference type="GO" id="GO:0006264">
    <property type="term" value="P:mitochondrial DNA replication"/>
    <property type="evidence" value="ECO:0007669"/>
    <property type="project" value="TreeGrafter"/>
</dbReference>
<dbReference type="InterPro" id="IPR044917">
    <property type="entry name" value="PRIMPOL"/>
</dbReference>
<dbReference type="GO" id="GO:0003688">
    <property type="term" value="F:DNA replication origin binding"/>
    <property type="evidence" value="ECO:0007669"/>
    <property type="project" value="InterPro"/>
</dbReference>
<comment type="catalytic activity">
    <reaction evidence="2">
        <text>ssDNA + n NTP = ssDNA/pppN(pN)n-1 hybrid + (n-1) diphosphate.</text>
        <dbReference type="EC" id="2.7.7.102"/>
    </reaction>
</comment>
<dbReference type="GO" id="GO:0003682">
    <property type="term" value="F:chromatin binding"/>
    <property type="evidence" value="ECO:0007669"/>
    <property type="project" value="TreeGrafter"/>
</dbReference>
<evidence type="ECO:0000313" key="6">
    <source>
        <dbReference type="EMBL" id="KAF9536637.1"/>
    </source>
</evidence>
<dbReference type="GO" id="GO:0031297">
    <property type="term" value="P:replication fork processing"/>
    <property type="evidence" value="ECO:0007669"/>
    <property type="project" value="TreeGrafter"/>
</dbReference>
<dbReference type="PANTHER" id="PTHR31399">
    <property type="entry name" value="DNA-DIRECTED PRIMASE / POLYMERASE PROTEIN"/>
    <property type="match status" value="1"/>
</dbReference>
<dbReference type="Pfam" id="PF02399">
    <property type="entry name" value="Herpes_ori_bp"/>
    <property type="match status" value="1"/>
</dbReference>